<proteinExistence type="inferred from homology"/>
<evidence type="ECO:0000256" key="2">
    <source>
        <dbReference type="ARBA" id="ARBA00004377"/>
    </source>
</evidence>
<keyword evidence="5 12" id="KW-0813">Transport</keyword>
<comment type="function">
    <text evidence="1 12">Required for the export of heme to the periplasm for the biogenesis of c-type cytochromes.</text>
</comment>
<reference evidence="14 16" key="1">
    <citation type="submission" date="2016-12" db="EMBL/GenBank/DDBJ databases">
        <title>Thioflexothrix psekupsii D3 genome sequencing and assembly.</title>
        <authorList>
            <person name="Fomenkov A."/>
            <person name="Vincze T."/>
            <person name="Grabovich M."/>
            <person name="Anton B.P."/>
            <person name="Dubinina G."/>
            <person name="Orlova M."/>
            <person name="Belousova E."/>
            <person name="Roberts R.J."/>
        </authorList>
    </citation>
    <scope>NUCLEOTIDE SEQUENCE [LARGE SCALE GENOMIC DNA]</scope>
    <source>
        <strain evidence="14">D3</strain>
    </source>
</reference>
<keyword evidence="7 12" id="KW-0997">Cell inner membrane</keyword>
<name>A0A251X5Z0_9GAMM</name>
<evidence type="ECO:0000256" key="12">
    <source>
        <dbReference type="RuleBase" id="RU363101"/>
    </source>
</evidence>
<gene>
    <name evidence="15" type="ORF">TPSD3_00020</name>
    <name evidence="14" type="ORF">TPSD3_12480</name>
    <name evidence="13" type="ORF">TPSD3_16370</name>
</gene>
<evidence type="ECO:0000256" key="11">
    <source>
        <dbReference type="ARBA" id="ARBA00023136"/>
    </source>
</evidence>
<dbReference type="InterPro" id="IPR007078">
    <property type="entry name" value="Haem_export_protD_CcmD"/>
</dbReference>
<evidence type="ECO:0000256" key="6">
    <source>
        <dbReference type="ARBA" id="ARBA00022475"/>
    </source>
</evidence>
<keyword evidence="11" id="KW-0472">Membrane</keyword>
<evidence type="ECO:0000256" key="4">
    <source>
        <dbReference type="ARBA" id="ARBA00016461"/>
    </source>
</evidence>
<keyword evidence="9 12" id="KW-0201">Cytochrome c-type biogenesis</keyword>
<evidence type="ECO:0000313" key="14">
    <source>
        <dbReference type="EMBL" id="OUD12955.1"/>
    </source>
</evidence>
<comment type="subcellular location">
    <subcellularLocation>
        <location evidence="2 12">Cell inner membrane</location>
        <topology evidence="2 12">Single-pass membrane protein</topology>
    </subcellularLocation>
</comment>
<evidence type="ECO:0000313" key="13">
    <source>
        <dbReference type="EMBL" id="OUD12704.1"/>
    </source>
</evidence>
<dbReference type="EMBL" id="MSLT01000019">
    <property type="protein sequence ID" value="OUD12955.1"/>
    <property type="molecule type" value="Genomic_DNA"/>
</dbReference>
<dbReference type="NCBIfam" id="TIGR03141">
    <property type="entry name" value="cytochro_ccmD"/>
    <property type="match status" value="1"/>
</dbReference>
<dbReference type="AlphaFoldDB" id="A0A251X5Z0"/>
<dbReference type="Pfam" id="PF04995">
    <property type="entry name" value="CcmD"/>
    <property type="match status" value="1"/>
</dbReference>
<evidence type="ECO:0000256" key="1">
    <source>
        <dbReference type="ARBA" id="ARBA00002442"/>
    </source>
</evidence>
<dbReference type="EMBL" id="MSLT01000023">
    <property type="protein sequence ID" value="OUD12704.1"/>
    <property type="molecule type" value="Genomic_DNA"/>
</dbReference>
<organism evidence="14 16">
    <name type="scientific">Thioflexithrix psekupsensis</name>
    <dbReference type="NCBI Taxonomy" id="1570016"/>
    <lineage>
        <taxon>Bacteria</taxon>
        <taxon>Pseudomonadati</taxon>
        <taxon>Pseudomonadota</taxon>
        <taxon>Gammaproteobacteria</taxon>
        <taxon>Thiotrichales</taxon>
        <taxon>Thioflexithrix</taxon>
    </lineage>
</organism>
<evidence type="ECO:0000256" key="3">
    <source>
        <dbReference type="ARBA" id="ARBA00008741"/>
    </source>
</evidence>
<dbReference type="GO" id="GO:0005886">
    <property type="term" value="C:plasma membrane"/>
    <property type="evidence" value="ECO:0007669"/>
    <property type="project" value="UniProtKB-SubCell"/>
</dbReference>
<keyword evidence="16" id="KW-1185">Reference proteome</keyword>
<dbReference type="GO" id="GO:0017004">
    <property type="term" value="P:cytochrome complex assembly"/>
    <property type="evidence" value="ECO:0007669"/>
    <property type="project" value="UniProtKB-KW"/>
</dbReference>
<evidence type="ECO:0000256" key="7">
    <source>
        <dbReference type="ARBA" id="ARBA00022519"/>
    </source>
</evidence>
<keyword evidence="6 12" id="KW-1003">Cell membrane</keyword>
<comment type="caution">
    <text evidence="14">The sequence shown here is derived from an EMBL/GenBank/DDBJ whole genome shotgun (WGS) entry which is preliminary data.</text>
</comment>
<evidence type="ECO:0000256" key="9">
    <source>
        <dbReference type="ARBA" id="ARBA00022748"/>
    </source>
</evidence>
<comment type="similarity">
    <text evidence="3 12">Belongs to the CcmD/CycX/HelD family.</text>
</comment>
<keyword evidence="10" id="KW-1133">Transmembrane helix</keyword>
<evidence type="ECO:0000256" key="8">
    <source>
        <dbReference type="ARBA" id="ARBA00022692"/>
    </source>
</evidence>
<sequence length="34" mass="3912">MPASLVVIGGVLVWQLWQSKKAIRQLAQQEQYQN</sequence>
<dbReference type="GO" id="GO:0015886">
    <property type="term" value="P:heme transport"/>
    <property type="evidence" value="ECO:0007669"/>
    <property type="project" value="InterPro"/>
</dbReference>
<accession>A0A251X5Z0</accession>
<evidence type="ECO:0000256" key="10">
    <source>
        <dbReference type="ARBA" id="ARBA00022989"/>
    </source>
</evidence>
<evidence type="ECO:0000256" key="5">
    <source>
        <dbReference type="ARBA" id="ARBA00022448"/>
    </source>
</evidence>
<evidence type="ECO:0000313" key="15">
    <source>
        <dbReference type="EMBL" id="OUD16328.1"/>
    </source>
</evidence>
<dbReference type="EMBL" id="MSLT01000001">
    <property type="protein sequence ID" value="OUD16328.1"/>
    <property type="molecule type" value="Genomic_DNA"/>
</dbReference>
<protein>
    <recommendedName>
        <fullName evidence="4 12">Heme exporter protein D</fullName>
    </recommendedName>
</protein>
<dbReference type="Proteomes" id="UP000194798">
    <property type="component" value="Unassembled WGS sequence"/>
</dbReference>
<evidence type="ECO:0000313" key="16">
    <source>
        <dbReference type="Proteomes" id="UP000194798"/>
    </source>
</evidence>
<keyword evidence="8" id="KW-0812">Transmembrane</keyword>